<evidence type="ECO:0000313" key="2">
    <source>
        <dbReference type="Proteomes" id="UP000315369"/>
    </source>
</evidence>
<gene>
    <name evidence="1" type="ORF">FJV41_21620</name>
</gene>
<dbReference type="Gene3D" id="3.40.47.10">
    <property type="match status" value="1"/>
</dbReference>
<dbReference type="Proteomes" id="UP000315369">
    <property type="component" value="Unassembled WGS sequence"/>
</dbReference>
<name>A0A540WXY6_9BACT</name>
<reference evidence="1 2" key="1">
    <citation type="submission" date="2019-06" db="EMBL/GenBank/DDBJ databases">
        <authorList>
            <person name="Livingstone P."/>
            <person name="Whitworth D."/>
        </authorList>
    </citation>
    <scope>NUCLEOTIDE SEQUENCE [LARGE SCALE GENOMIC DNA]</scope>
    <source>
        <strain evidence="1 2">AM401</strain>
    </source>
</reference>
<dbReference type="OrthoDB" id="3078238at2"/>
<sequence length="363" mass="38749">MSAALQIVAAGARTPVGTTAETTAAAIRAGISRVRRVQVSELGSGTDSFLAQDGLLDRREWGAAERMAALGVAALAEVLEKLAPAAAQWNVEVPVLVGFPEERPGWAPPDLQRVVAMLSAVDAGRLRLRVEPRLTGHAAALESLHQAVTWGGHAGRCPLILVGGIDSYQDLETLDWLRENNQWLEEGSRTGFAPGESAAFIALMPESNARKLGLAPAASVRATATARETQLINTPALNLADGLTSVVRQALNPLDKPRDVVENIYCDINGERYRTEEWGFVALRLGASFRDASAYHTPVRSCGEVGAATGALNLLMCAQAWRREYSRGPRTLVWGSSDAGLRAAALLEAPSPGHRGEIRTWAP</sequence>
<organism evidence="1 2">
    <name type="scientific">Myxococcus llanfairpwllgwyngyllgogerychwyrndrobwllllantysiliogogogochensis</name>
    <dbReference type="NCBI Taxonomy" id="2590453"/>
    <lineage>
        <taxon>Bacteria</taxon>
        <taxon>Pseudomonadati</taxon>
        <taxon>Myxococcota</taxon>
        <taxon>Myxococcia</taxon>
        <taxon>Myxococcales</taxon>
        <taxon>Cystobacterineae</taxon>
        <taxon>Myxococcaceae</taxon>
        <taxon>Myxococcus</taxon>
    </lineage>
</organism>
<dbReference type="SUPFAM" id="SSF53901">
    <property type="entry name" value="Thiolase-like"/>
    <property type="match status" value="2"/>
</dbReference>
<dbReference type="InterPro" id="IPR016039">
    <property type="entry name" value="Thiolase-like"/>
</dbReference>
<keyword evidence="2" id="KW-1185">Reference proteome</keyword>
<dbReference type="GO" id="GO:0016746">
    <property type="term" value="F:acyltransferase activity"/>
    <property type="evidence" value="ECO:0007669"/>
    <property type="project" value="InterPro"/>
</dbReference>
<dbReference type="AlphaFoldDB" id="A0A540WXY6"/>
<dbReference type="EMBL" id="VIFM01000085">
    <property type="protein sequence ID" value="TQF13868.1"/>
    <property type="molecule type" value="Genomic_DNA"/>
</dbReference>
<accession>A0A540WXY6</accession>
<evidence type="ECO:0008006" key="3">
    <source>
        <dbReference type="Google" id="ProtNLM"/>
    </source>
</evidence>
<protein>
    <recommendedName>
        <fullName evidence="3">Beta-ketoacyl synthase N-terminal domain-containing protein</fullName>
    </recommendedName>
</protein>
<evidence type="ECO:0000313" key="1">
    <source>
        <dbReference type="EMBL" id="TQF13868.1"/>
    </source>
</evidence>
<comment type="caution">
    <text evidence="1">The sequence shown here is derived from an EMBL/GenBank/DDBJ whole genome shotgun (WGS) entry which is preliminary data.</text>
</comment>
<proteinExistence type="predicted"/>